<evidence type="ECO:0000256" key="1">
    <source>
        <dbReference type="SAM" id="MobiDB-lite"/>
    </source>
</evidence>
<feature type="compositionally biased region" description="Basic and acidic residues" evidence="1">
    <location>
        <begin position="68"/>
        <end position="77"/>
    </location>
</feature>
<comment type="caution">
    <text evidence="2">The sequence shown here is derived from an EMBL/GenBank/DDBJ whole genome shotgun (WGS) entry which is preliminary data.</text>
</comment>
<protein>
    <recommendedName>
        <fullName evidence="4">DUF834 domain-containing protein</fullName>
    </recommendedName>
</protein>
<feature type="region of interest" description="Disordered" evidence="1">
    <location>
        <begin position="1"/>
        <end position="27"/>
    </location>
</feature>
<feature type="region of interest" description="Disordered" evidence="1">
    <location>
        <begin position="54"/>
        <end position="77"/>
    </location>
</feature>
<name>A0A6G1E6H6_9ORYZ</name>
<accession>A0A6G1E6H6</accession>
<dbReference type="AlphaFoldDB" id="A0A6G1E6H6"/>
<dbReference type="EMBL" id="SPHZ02000005">
    <property type="protein sequence ID" value="KAF0920082.1"/>
    <property type="molecule type" value="Genomic_DNA"/>
</dbReference>
<sequence>MEAGAEGPSSAAGPGGRRASTGRGAGGQWRLLVEVGKEGGQRLLLEEAREEGREAAVAGGNGGGPERWLLEKAGEDG</sequence>
<keyword evidence="3" id="KW-1185">Reference proteome</keyword>
<evidence type="ECO:0008006" key="4">
    <source>
        <dbReference type="Google" id="ProtNLM"/>
    </source>
</evidence>
<gene>
    <name evidence="2" type="ORF">E2562_033333</name>
</gene>
<organism evidence="2 3">
    <name type="scientific">Oryza meyeriana var. granulata</name>
    <dbReference type="NCBI Taxonomy" id="110450"/>
    <lineage>
        <taxon>Eukaryota</taxon>
        <taxon>Viridiplantae</taxon>
        <taxon>Streptophyta</taxon>
        <taxon>Embryophyta</taxon>
        <taxon>Tracheophyta</taxon>
        <taxon>Spermatophyta</taxon>
        <taxon>Magnoliopsida</taxon>
        <taxon>Liliopsida</taxon>
        <taxon>Poales</taxon>
        <taxon>Poaceae</taxon>
        <taxon>BOP clade</taxon>
        <taxon>Oryzoideae</taxon>
        <taxon>Oryzeae</taxon>
        <taxon>Oryzinae</taxon>
        <taxon>Oryza</taxon>
        <taxon>Oryza meyeriana</taxon>
    </lineage>
</organism>
<proteinExistence type="predicted"/>
<dbReference type="Proteomes" id="UP000479710">
    <property type="component" value="Unassembled WGS sequence"/>
</dbReference>
<reference evidence="2 3" key="1">
    <citation type="submission" date="2019-11" db="EMBL/GenBank/DDBJ databases">
        <title>Whole genome sequence of Oryza granulata.</title>
        <authorList>
            <person name="Li W."/>
        </authorList>
    </citation>
    <scope>NUCLEOTIDE SEQUENCE [LARGE SCALE GENOMIC DNA]</scope>
    <source>
        <strain evidence="3">cv. Menghai</strain>
        <tissue evidence="2">Leaf</tissue>
    </source>
</reference>
<feature type="compositionally biased region" description="Low complexity" evidence="1">
    <location>
        <begin position="1"/>
        <end position="22"/>
    </location>
</feature>
<evidence type="ECO:0000313" key="3">
    <source>
        <dbReference type="Proteomes" id="UP000479710"/>
    </source>
</evidence>
<evidence type="ECO:0000313" key="2">
    <source>
        <dbReference type="EMBL" id="KAF0920082.1"/>
    </source>
</evidence>